<evidence type="ECO:0000313" key="2">
    <source>
        <dbReference type="EMBL" id="KAL3697759.1"/>
    </source>
</evidence>
<evidence type="ECO:0000256" key="1">
    <source>
        <dbReference type="SAM" id="MobiDB-lite"/>
    </source>
</evidence>
<reference evidence="2 3" key="1">
    <citation type="submission" date="2024-09" db="EMBL/GenBank/DDBJ databases">
        <title>Chromosome-scale assembly of Riccia sorocarpa.</title>
        <authorList>
            <person name="Paukszto L."/>
        </authorList>
    </citation>
    <scope>NUCLEOTIDE SEQUENCE [LARGE SCALE GENOMIC DNA]</scope>
    <source>
        <strain evidence="2">LP-2024</strain>
        <tissue evidence="2">Aerial parts of the thallus</tissue>
    </source>
</reference>
<gene>
    <name evidence="2" type="ORF">R1sor_011835</name>
</gene>
<protein>
    <recommendedName>
        <fullName evidence="4">Transposase</fullName>
    </recommendedName>
</protein>
<keyword evidence="3" id="KW-1185">Reference proteome</keyword>
<evidence type="ECO:0008006" key="4">
    <source>
        <dbReference type="Google" id="ProtNLM"/>
    </source>
</evidence>
<dbReference type="EMBL" id="JBJQOH010000002">
    <property type="protein sequence ID" value="KAL3697759.1"/>
    <property type="molecule type" value="Genomic_DNA"/>
</dbReference>
<proteinExistence type="predicted"/>
<evidence type="ECO:0000313" key="3">
    <source>
        <dbReference type="Proteomes" id="UP001633002"/>
    </source>
</evidence>
<feature type="region of interest" description="Disordered" evidence="1">
    <location>
        <begin position="1"/>
        <end position="24"/>
    </location>
</feature>
<dbReference type="AlphaFoldDB" id="A0ABD3I875"/>
<dbReference type="Proteomes" id="UP001633002">
    <property type="component" value="Unassembled WGS sequence"/>
</dbReference>
<name>A0ABD3I875_9MARC</name>
<accession>A0ABD3I875</accession>
<comment type="caution">
    <text evidence="2">The sequence shown here is derived from an EMBL/GenBank/DDBJ whole genome shotgun (WGS) entry which is preliminary data.</text>
</comment>
<sequence length="249" mass="27809">MFQTGCYDSDQSSDESAVPSLPQRPRLDAARLPITCHCAKCKGMMIKTTIEAARHMQQWGRHDEGESSRAASDCKGEVQSRSRVAIRDILRHRFIQFSMTVIQEFATQLRINRARTPMPQPIDQEVFCRALETLDISALFTPPTSVPASLAVPPPDLARHAQPEPEVELEVDPIVDPVVEPEVEHIMEPTVSVESHHPSTEVHGVVGESIMVVERYVAPHRDDGTSGFYVAFLLFQDFVICSDAGHWLI</sequence>
<organism evidence="2 3">
    <name type="scientific">Riccia sorocarpa</name>
    <dbReference type="NCBI Taxonomy" id="122646"/>
    <lineage>
        <taxon>Eukaryota</taxon>
        <taxon>Viridiplantae</taxon>
        <taxon>Streptophyta</taxon>
        <taxon>Embryophyta</taxon>
        <taxon>Marchantiophyta</taxon>
        <taxon>Marchantiopsida</taxon>
        <taxon>Marchantiidae</taxon>
        <taxon>Marchantiales</taxon>
        <taxon>Ricciaceae</taxon>
        <taxon>Riccia</taxon>
    </lineage>
</organism>